<gene>
    <name evidence="2" type="ORF">GCM10017600_15350</name>
</gene>
<dbReference type="InterPro" id="IPR025164">
    <property type="entry name" value="Toastrack_DUF4097"/>
</dbReference>
<dbReference type="Pfam" id="PF13349">
    <property type="entry name" value="DUF4097"/>
    <property type="match status" value="1"/>
</dbReference>
<dbReference type="RefSeq" id="WP_271216642.1">
    <property type="nucleotide sequence ID" value="NZ_BAAAVD010000044.1"/>
</dbReference>
<accession>A0A9W6HXC6</accession>
<evidence type="ECO:0000259" key="1">
    <source>
        <dbReference type="Pfam" id="PF13349"/>
    </source>
</evidence>
<dbReference type="Gene3D" id="2.160.20.120">
    <property type="match status" value="1"/>
</dbReference>
<organism evidence="2 3">
    <name type="scientific">Streptosporangium carneum</name>
    <dbReference type="NCBI Taxonomy" id="47481"/>
    <lineage>
        <taxon>Bacteria</taxon>
        <taxon>Bacillati</taxon>
        <taxon>Actinomycetota</taxon>
        <taxon>Actinomycetes</taxon>
        <taxon>Streptosporangiales</taxon>
        <taxon>Streptosporangiaceae</taxon>
        <taxon>Streptosporangium</taxon>
    </lineage>
</organism>
<dbReference type="AlphaFoldDB" id="A0A9W6HXC6"/>
<dbReference type="Proteomes" id="UP001143474">
    <property type="component" value="Unassembled WGS sequence"/>
</dbReference>
<comment type="caution">
    <text evidence="2">The sequence shown here is derived from an EMBL/GenBank/DDBJ whole genome shotgun (WGS) entry which is preliminary data.</text>
</comment>
<sequence>MPTFDTPEPIFALIDIAAGDVRITASDRADTVVEVRPSDEFDETDVRAAEQTRIEYAQGKLLVRTPENNTRSLFRWISWSGSIVVTVDLPTGSRVEANATADFHCEGRLGESTFKTATGNIWLDQTGPLRLNAADGDITVTRSVGRAEVTTANGDIRIRQIDGPATIRTANGGITVGEVTGDLQLNTAYGDITVDRALASVNAKTAAGSIRIGEAVRGLVTLETAYGRLEVGVREGTAAWLDVSAPYGSVRNHLNAADGPEPTDETVEVRARAYYGDVVIRRS</sequence>
<feature type="domain" description="DUF4097" evidence="1">
    <location>
        <begin position="14"/>
        <end position="231"/>
    </location>
</feature>
<keyword evidence="3" id="KW-1185">Reference proteome</keyword>
<name>A0A9W6HXC6_9ACTN</name>
<reference evidence="2" key="2">
    <citation type="submission" date="2023-01" db="EMBL/GenBank/DDBJ databases">
        <authorList>
            <person name="Sun Q."/>
            <person name="Evtushenko L."/>
        </authorList>
    </citation>
    <scope>NUCLEOTIDE SEQUENCE</scope>
    <source>
        <strain evidence="2">VKM Ac-2007</strain>
    </source>
</reference>
<evidence type="ECO:0000313" key="3">
    <source>
        <dbReference type="Proteomes" id="UP001143474"/>
    </source>
</evidence>
<protein>
    <recommendedName>
        <fullName evidence="1">DUF4097 domain-containing protein</fullName>
    </recommendedName>
</protein>
<reference evidence="2" key="1">
    <citation type="journal article" date="2014" name="Int. J. Syst. Evol. Microbiol.">
        <title>Complete genome sequence of Corynebacterium casei LMG S-19264T (=DSM 44701T), isolated from a smear-ripened cheese.</title>
        <authorList>
            <consortium name="US DOE Joint Genome Institute (JGI-PGF)"/>
            <person name="Walter F."/>
            <person name="Albersmeier A."/>
            <person name="Kalinowski J."/>
            <person name="Ruckert C."/>
        </authorList>
    </citation>
    <scope>NUCLEOTIDE SEQUENCE</scope>
    <source>
        <strain evidence="2">VKM Ac-2007</strain>
    </source>
</reference>
<dbReference type="EMBL" id="BSEV01000002">
    <property type="protein sequence ID" value="GLK08130.1"/>
    <property type="molecule type" value="Genomic_DNA"/>
</dbReference>
<evidence type="ECO:0000313" key="2">
    <source>
        <dbReference type="EMBL" id="GLK08130.1"/>
    </source>
</evidence>
<proteinExistence type="predicted"/>